<reference evidence="3" key="1">
    <citation type="submission" date="2025-08" db="UniProtKB">
        <authorList>
            <consortium name="Ensembl"/>
        </authorList>
    </citation>
    <scope>IDENTIFICATION</scope>
</reference>
<dbReference type="SMART" id="SM00431">
    <property type="entry name" value="SCAN"/>
    <property type="match status" value="1"/>
</dbReference>
<dbReference type="SUPFAM" id="SSF47353">
    <property type="entry name" value="Retrovirus capsid dimerization domain-like"/>
    <property type="match status" value="1"/>
</dbReference>
<sequence length="158" mass="17777">MVRLWGPGPNPQHHPGLPLLAETYRQRFRSKTIMEGETAKELQARLKDLMGKWLVPELLTKAEVCDRIVLEQFLGMLHPELQVWVRERTPASSAQAADLAITWAHNSRTGEDPTKQPSESLTRHSLVSLWMVVVVCLSSPMAPIAPVLAQLQLEHLGY</sequence>
<protein>
    <recommendedName>
        <fullName evidence="2">SCAN box domain-containing protein</fullName>
    </recommendedName>
</protein>
<dbReference type="InterPro" id="IPR003309">
    <property type="entry name" value="SCAN_dom"/>
</dbReference>
<evidence type="ECO:0000259" key="2">
    <source>
        <dbReference type="PROSITE" id="PS50804"/>
    </source>
</evidence>
<dbReference type="PANTHER" id="PTHR45935:SF15">
    <property type="entry name" value="SCAN BOX DOMAIN-CONTAINING PROTEIN"/>
    <property type="match status" value="1"/>
</dbReference>
<proteinExistence type="predicted"/>
<dbReference type="Gene3D" id="1.10.4020.10">
    <property type="entry name" value="DNA breaking-rejoining enzymes"/>
    <property type="match status" value="1"/>
</dbReference>
<organism evidence="3 4">
    <name type="scientific">Sander lucioperca</name>
    <name type="common">Pike-perch</name>
    <name type="synonym">Perca lucioperca</name>
    <dbReference type="NCBI Taxonomy" id="283035"/>
    <lineage>
        <taxon>Eukaryota</taxon>
        <taxon>Metazoa</taxon>
        <taxon>Chordata</taxon>
        <taxon>Craniata</taxon>
        <taxon>Vertebrata</taxon>
        <taxon>Euteleostomi</taxon>
        <taxon>Actinopterygii</taxon>
        <taxon>Neopterygii</taxon>
        <taxon>Teleostei</taxon>
        <taxon>Neoteleostei</taxon>
        <taxon>Acanthomorphata</taxon>
        <taxon>Eupercaria</taxon>
        <taxon>Perciformes</taxon>
        <taxon>Percoidei</taxon>
        <taxon>Percidae</taxon>
        <taxon>Luciopercinae</taxon>
        <taxon>Sander</taxon>
    </lineage>
</organism>
<dbReference type="AlphaFoldDB" id="A0A8D0D0N8"/>
<keyword evidence="1" id="KW-0539">Nucleus</keyword>
<dbReference type="Proteomes" id="UP000694568">
    <property type="component" value="Unplaced"/>
</dbReference>
<dbReference type="Ensembl" id="ENSSLUT00000025776.1">
    <property type="protein sequence ID" value="ENSSLUP00000024969.1"/>
    <property type="gene ID" value="ENSSLUG00000011371.1"/>
</dbReference>
<name>A0A8D0D0N8_SANLU</name>
<dbReference type="PROSITE" id="PS50804">
    <property type="entry name" value="SCAN_BOX"/>
    <property type="match status" value="1"/>
</dbReference>
<dbReference type="InterPro" id="IPR050916">
    <property type="entry name" value="SCAN-C2H2_zinc_finger"/>
</dbReference>
<evidence type="ECO:0000256" key="1">
    <source>
        <dbReference type="ARBA" id="ARBA00023242"/>
    </source>
</evidence>
<dbReference type="GeneTree" id="ENSGT01120000272011"/>
<evidence type="ECO:0000313" key="4">
    <source>
        <dbReference type="Proteomes" id="UP000694568"/>
    </source>
</evidence>
<dbReference type="InterPro" id="IPR038269">
    <property type="entry name" value="SCAN_sf"/>
</dbReference>
<reference evidence="3" key="2">
    <citation type="submission" date="2025-09" db="UniProtKB">
        <authorList>
            <consortium name="Ensembl"/>
        </authorList>
    </citation>
    <scope>IDENTIFICATION</scope>
</reference>
<feature type="domain" description="SCAN box" evidence="2">
    <location>
        <begin position="25"/>
        <end position="99"/>
    </location>
</feature>
<keyword evidence="4" id="KW-1185">Reference proteome</keyword>
<dbReference type="PANTHER" id="PTHR45935">
    <property type="entry name" value="PROTEIN ZBED8-RELATED"/>
    <property type="match status" value="1"/>
</dbReference>
<dbReference type="Pfam" id="PF02023">
    <property type="entry name" value="SCAN"/>
    <property type="match status" value="1"/>
</dbReference>
<evidence type="ECO:0000313" key="3">
    <source>
        <dbReference type="Ensembl" id="ENSSLUP00000024969.1"/>
    </source>
</evidence>
<accession>A0A8D0D0N8</accession>